<reference evidence="10 11" key="1">
    <citation type="submission" date="2018-07" db="EMBL/GenBank/DDBJ databases">
        <title>A high quality draft genome assembly of the barn swallow (H. rustica rustica).</title>
        <authorList>
            <person name="Formenti G."/>
            <person name="Chiara M."/>
            <person name="Poveda L."/>
            <person name="Francoijs K.-J."/>
            <person name="Bonisoli-Alquati A."/>
            <person name="Canova L."/>
            <person name="Gianfranceschi L."/>
            <person name="Horner D.S."/>
            <person name="Saino N."/>
        </authorList>
    </citation>
    <scope>NUCLEOTIDE SEQUENCE [LARGE SCALE GENOMIC DNA]</scope>
    <source>
        <strain evidence="10">Chelidonia</strain>
        <tissue evidence="10">Blood</tissue>
    </source>
</reference>
<keyword evidence="11" id="KW-1185">Reference proteome</keyword>
<evidence type="ECO:0000313" key="11">
    <source>
        <dbReference type="Proteomes" id="UP000269221"/>
    </source>
</evidence>
<comment type="subcellular location">
    <subcellularLocation>
        <location evidence="1">Membrane</location>
        <topology evidence="1">Multi-pass membrane protein</topology>
    </subcellularLocation>
</comment>
<evidence type="ECO:0000256" key="6">
    <source>
        <dbReference type="ARBA" id="ARBA00023170"/>
    </source>
</evidence>
<comment type="caution">
    <text evidence="10">The sequence shown here is derived from an EMBL/GenBank/DDBJ whole genome shotgun (WGS) entry which is preliminary data.</text>
</comment>
<accession>A0A3M0JH63</accession>
<keyword evidence="2 9" id="KW-0812">Transmembrane</keyword>
<dbReference type="AlphaFoldDB" id="A0A3M0JH63"/>
<dbReference type="OrthoDB" id="10527384at2759"/>
<sequence length="201" mass="21909">MDPKGGAAEEPHGPSRDSPSTDSPSTLTTARGHIPLPAQHPSMEVTTVSPSPASPTEWEDLCETHVTSVAIHSVTLLVCLCGLVGNGAVLWLLSLKNRNAYIFDLALADFIFLLFTSPAAIVLLVEDISCSPIMPLLYLSFLFQLSVMSYYWALFLMTGINSNILDTCRFCCRCNFPERLFWLVGLSNSGPSLLSSLSFLH</sequence>
<feature type="transmembrane region" description="Helical" evidence="9">
    <location>
        <begin position="137"/>
        <end position="160"/>
    </location>
</feature>
<dbReference type="GO" id="GO:0004930">
    <property type="term" value="F:G protein-coupled receptor activity"/>
    <property type="evidence" value="ECO:0007669"/>
    <property type="project" value="UniProtKB-KW"/>
</dbReference>
<evidence type="ECO:0000256" key="5">
    <source>
        <dbReference type="ARBA" id="ARBA00023136"/>
    </source>
</evidence>
<evidence type="ECO:0000256" key="7">
    <source>
        <dbReference type="ARBA" id="ARBA00023224"/>
    </source>
</evidence>
<keyword evidence="6" id="KW-0675">Receptor</keyword>
<keyword evidence="7" id="KW-0807">Transducer</keyword>
<evidence type="ECO:0000256" key="1">
    <source>
        <dbReference type="ARBA" id="ARBA00004141"/>
    </source>
</evidence>
<feature type="region of interest" description="Disordered" evidence="8">
    <location>
        <begin position="1"/>
        <end position="52"/>
    </location>
</feature>
<feature type="transmembrane region" description="Helical" evidence="9">
    <location>
        <begin position="105"/>
        <end position="125"/>
    </location>
</feature>
<proteinExistence type="predicted"/>
<evidence type="ECO:0000256" key="8">
    <source>
        <dbReference type="SAM" id="MobiDB-lite"/>
    </source>
</evidence>
<dbReference type="PRINTS" id="PR00237">
    <property type="entry name" value="GPCRRHODOPSN"/>
</dbReference>
<dbReference type="SUPFAM" id="SSF81321">
    <property type="entry name" value="Family A G protein-coupled receptor-like"/>
    <property type="match status" value="1"/>
</dbReference>
<feature type="transmembrane region" description="Helical" evidence="9">
    <location>
        <begin position="69"/>
        <end position="93"/>
    </location>
</feature>
<evidence type="ECO:0000256" key="9">
    <source>
        <dbReference type="SAM" id="Phobius"/>
    </source>
</evidence>
<feature type="compositionally biased region" description="Low complexity" evidence="8">
    <location>
        <begin position="16"/>
        <end position="29"/>
    </location>
</feature>
<evidence type="ECO:0000256" key="2">
    <source>
        <dbReference type="ARBA" id="ARBA00022692"/>
    </source>
</evidence>
<feature type="compositionally biased region" description="Basic and acidic residues" evidence="8">
    <location>
        <begin position="1"/>
        <end position="15"/>
    </location>
</feature>
<evidence type="ECO:0000313" key="10">
    <source>
        <dbReference type="EMBL" id="RMB98059.1"/>
    </source>
</evidence>
<keyword evidence="5 9" id="KW-0472">Membrane</keyword>
<name>A0A3M0JH63_HIRRU</name>
<dbReference type="PANTHER" id="PTHR11334:SF68">
    <property type="entry name" value="G-PROTEIN COUPLED RECEPTORS FAMILY 1 PROFILE DOMAIN-CONTAINING PROTEIN-RELATED"/>
    <property type="match status" value="1"/>
</dbReference>
<evidence type="ECO:0000256" key="3">
    <source>
        <dbReference type="ARBA" id="ARBA00022989"/>
    </source>
</evidence>
<protein>
    <recommendedName>
        <fullName evidence="12">G-protein coupled receptors family 1 profile domain-containing protein</fullName>
    </recommendedName>
</protein>
<dbReference type="InterPro" id="IPR026234">
    <property type="entry name" value="MRGPCRFAMILY"/>
</dbReference>
<dbReference type="Proteomes" id="UP000269221">
    <property type="component" value="Unassembled WGS sequence"/>
</dbReference>
<gene>
    <name evidence="10" type="ORF">DUI87_25537</name>
</gene>
<dbReference type="GO" id="GO:0005886">
    <property type="term" value="C:plasma membrane"/>
    <property type="evidence" value="ECO:0007669"/>
    <property type="project" value="TreeGrafter"/>
</dbReference>
<evidence type="ECO:0000256" key="4">
    <source>
        <dbReference type="ARBA" id="ARBA00023040"/>
    </source>
</evidence>
<evidence type="ECO:0008006" key="12">
    <source>
        <dbReference type="Google" id="ProtNLM"/>
    </source>
</evidence>
<keyword evidence="4" id="KW-0297">G-protein coupled receptor</keyword>
<dbReference type="EMBL" id="QRBI01000154">
    <property type="protein sequence ID" value="RMB98059.1"/>
    <property type="molecule type" value="Genomic_DNA"/>
</dbReference>
<dbReference type="InterPro" id="IPR000276">
    <property type="entry name" value="GPCR_Rhodpsn"/>
</dbReference>
<keyword evidence="3 9" id="KW-1133">Transmembrane helix</keyword>
<dbReference type="Gene3D" id="1.20.1070.10">
    <property type="entry name" value="Rhodopsin 7-helix transmembrane proteins"/>
    <property type="match status" value="1"/>
</dbReference>
<organism evidence="10 11">
    <name type="scientific">Hirundo rustica rustica</name>
    <dbReference type="NCBI Taxonomy" id="333673"/>
    <lineage>
        <taxon>Eukaryota</taxon>
        <taxon>Metazoa</taxon>
        <taxon>Chordata</taxon>
        <taxon>Craniata</taxon>
        <taxon>Vertebrata</taxon>
        <taxon>Euteleostomi</taxon>
        <taxon>Archelosauria</taxon>
        <taxon>Archosauria</taxon>
        <taxon>Dinosauria</taxon>
        <taxon>Saurischia</taxon>
        <taxon>Theropoda</taxon>
        <taxon>Coelurosauria</taxon>
        <taxon>Aves</taxon>
        <taxon>Neognathae</taxon>
        <taxon>Neoaves</taxon>
        <taxon>Telluraves</taxon>
        <taxon>Australaves</taxon>
        <taxon>Passeriformes</taxon>
        <taxon>Sylvioidea</taxon>
        <taxon>Hirundinidae</taxon>
        <taxon>Hirundo</taxon>
    </lineage>
</organism>
<dbReference type="PANTHER" id="PTHR11334">
    <property type="entry name" value="MAS-RELATED G-PROTEIN COUPLED RECEPTOR"/>
    <property type="match status" value="1"/>
</dbReference>